<reference evidence="1" key="1">
    <citation type="submission" date="2021-02" db="EMBL/GenBank/DDBJ databases">
        <authorList>
            <person name="Nowell W R."/>
        </authorList>
    </citation>
    <scope>NUCLEOTIDE SEQUENCE</scope>
</reference>
<gene>
    <name evidence="1" type="ORF">GIL414_LOCUS46050</name>
</gene>
<dbReference type="AlphaFoldDB" id="A0A8S3B185"/>
<feature type="non-terminal residue" evidence="1">
    <location>
        <position position="67"/>
    </location>
</feature>
<dbReference type="Proteomes" id="UP000681720">
    <property type="component" value="Unassembled WGS sequence"/>
</dbReference>
<evidence type="ECO:0000313" key="1">
    <source>
        <dbReference type="EMBL" id="CAF4773695.1"/>
    </source>
</evidence>
<name>A0A8S3B185_9BILA</name>
<evidence type="ECO:0000313" key="2">
    <source>
        <dbReference type="Proteomes" id="UP000681720"/>
    </source>
</evidence>
<proteinExistence type="predicted"/>
<sequence length="67" mass="7969">MLSEELDWNLRSIEDCRIYVDAIPKPLIGYTFSNRQIALQMYYMHKKRDKVLPNYDIDLYNATIVAV</sequence>
<dbReference type="EMBL" id="CAJOBJ010143504">
    <property type="protein sequence ID" value="CAF4773695.1"/>
    <property type="molecule type" value="Genomic_DNA"/>
</dbReference>
<organism evidence="1 2">
    <name type="scientific">Rotaria magnacalcarata</name>
    <dbReference type="NCBI Taxonomy" id="392030"/>
    <lineage>
        <taxon>Eukaryota</taxon>
        <taxon>Metazoa</taxon>
        <taxon>Spiralia</taxon>
        <taxon>Gnathifera</taxon>
        <taxon>Rotifera</taxon>
        <taxon>Eurotatoria</taxon>
        <taxon>Bdelloidea</taxon>
        <taxon>Philodinida</taxon>
        <taxon>Philodinidae</taxon>
        <taxon>Rotaria</taxon>
    </lineage>
</organism>
<protein>
    <submittedName>
        <fullName evidence="1">Uncharacterized protein</fullName>
    </submittedName>
</protein>
<accession>A0A8S3B185</accession>
<comment type="caution">
    <text evidence="1">The sequence shown here is derived from an EMBL/GenBank/DDBJ whole genome shotgun (WGS) entry which is preliminary data.</text>
</comment>